<proteinExistence type="predicted"/>
<organism evidence="1 2">
    <name type="scientific">Actinoplanes awajinensis subsp. mycoplanecinus</name>
    <dbReference type="NCBI Taxonomy" id="135947"/>
    <lineage>
        <taxon>Bacteria</taxon>
        <taxon>Bacillati</taxon>
        <taxon>Actinomycetota</taxon>
        <taxon>Actinomycetes</taxon>
        <taxon>Micromonosporales</taxon>
        <taxon>Micromonosporaceae</taxon>
        <taxon>Actinoplanes</taxon>
    </lineage>
</organism>
<dbReference type="EMBL" id="LLZH01000054">
    <property type="protein sequence ID" value="KUL39294.1"/>
    <property type="molecule type" value="Genomic_DNA"/>
</dbReference>
<dbReference type="Proteomes" id="UP000053244">
    <property type="component" value="Unassembled WGS sequence"/>
</dbReference>
<evidence type="ECO:0000313" key="1">
    <source>
        <dbReference type="EMBL" id="KUL39294.1"/>
    </source>
</evidence>
<comment type="caution">
    <text evidence="1">The sequence shown here is derived from an EMBL/GenBank/DDBJ whole genome shotgun (WGS) entry which is preliminary data.</text>
</comment>
<name>A0A0X3V3P4_9ACTN</name>
<dbReference type="AlphaFoldDB" id="A0A0X3V3P4"/>
<sequence length="99" mass="11352">MPDGGHPWLLSNFDRWISWWVQECEPPLQINITVREWVMSRAENPFEGARFVPGFDDLLFAAIPGTLNEAGQVVTCTYRVFRADWTVYCSMIGTASWPV</sequence>
<keyword evidence="2" id="KW-1185">Reference proteome</keyword>
<protein>
    <submittedName>
        <fullName evidence="1">Uncharacterized protein</fullName>
    </submittedName>
</protein>
<evidence type="ECO:0000313" key="2">
    <source>
        <dbReference type="Proteomes" id="UP000053244"/>
    </source>
</evidence>
<accession>A0A0X3V3P4</accession>
<gene>
    <name evidence="1" type="ORF">ADL15_10025</name>
</gene>
<reference evidence="1 2" key="1">
    <citation type="submission" date="2015-10" db="EMBL/GenBank/DDBJ databases">
        <authorList>
            <person name="Gilbert D.G."/>
        </authorList>
    </citation>
    <scope>NUCLEOTIDE SEQUENCE [LARGE SCALE GENOMIC DNA]</scope>
    <source>
        <strain evidence="1 2">NRRL B-16712</strain>
    </source>
</reference>